<accession>A0A0A8ZXW2</accession>
<dbReference type="AlphaFoldDB" id="A0A0A8ZXW2"/>
<dbReference type="EMBL" id="GBRH01254229">
    <property type="protein sequence ID" value="JAD43666.1"/>
    <property type="molecule type" value="Transcribed_RNA"/>
</dbReference>
<sequence length="43" mass="5304">MYHLYFFRDDLELVYHCMNARCITVQFLLLYFVGRSRAQSNIR</sequence>
<name>A0A0A8ZXW2_ARUDO</name>
<proteinExistence type="predicted"/>
<reference evidence="1" key="2">
    <citation type="journal article" date="2015" name="Data Brief">
        <title>Shoot transcriptome of the giant reed, Arundo donax.</title>
        <authorList>
            <person name="Barrero R.A."/>
            <person name="Guerrero F.D."/>
            <person name="Moolhuijzen P."/>
            <person name="Goolsby J.A."/>
            <person name="Tidwell J."/>
            <person name="Bellgard S.E."/>
            <person name="Bellgard M.I."/>
        </authorList>
    </citation>
    <scope>NUCLEOTIDE SEQUENCE</scope>
    <source>
        <tissue evidence="1">Shoot tissue taken approximately 20 cm above the soil surface</tissue>
    </source>
</reference>
<protein>
    <submittedName>
        <fullName evidence="1">Uncharacterized protein</fullName>
    </submittedName>
</protein>
<reference evidence="1" key="1">
    <citation type="submission" date="2014-09" db="EMBL/GenBank/DDBJ databases">
        <authorList>
            <person name="Magalhaes I.L.F."/>
            <person name="Oliveira U."/>
            <person name="Santos F.R."/>
            <person name="Vidigal T.H.D.A."/>
            <person name="Brescovit A.D."/>
            <person name="Santos A.J."/>
        </authorList>
    </citation>
    <scope>NUCLEOTIDE SEQUENCE</scope>
    <source>
        <tissue evidence="1">Shoot tissue taken approximately 20 cm above the soil surface</tissue>
    </source>
</reference>
<organism evidence="1">
    <name type="scientific">Arundo donax</name>
    <name type="common">Giant reed</name>
    <name type="synonym">Donax arundinaceus</name>
    <dbReference type="NCBI Taxonomy" id="35708"/>
    <lineage>
        <taxon>Eukaryota</taxon>
        <taxon>Viridiplantae</taxon>
        <taxon>Streptophyta</taxon>
        <taxon>Embryophyta</taxon>
        <taxon>Tracheophyta</taxon>
        <taxon>Spermatophyta</taxon>
        <taxon>Magnoliopsida</taxon>
        <taxon>Liliopsida</taxon>
        <taxon>Poales</taxon>
        <taxon>Poaceae</taxon>
        <taxon>PACMAD clade</taxon>
        <taxon>Arundinoideae</taxon>
        <taxon>Arundineae</taxon>
        <taxon>Arundo</taxon>
    </lineage>
</organism>
<evidence type="ECO:0000313" key="1">
    <source>
        <dbReference type="EMBL" id="JAD43666.1"/>
    </source>
</evidence>